<dbReference type="Proteomes" id="UP000292402">
    <property type="component" value="Unassembled WGS sequence"/>
</dbReference>
<evidence type="ECO:0000313" key="2">
    <source>
        <dbReference type="Proteomes" id="UP000292402"/>
    </source>
</evidence>
<protein>
    <submittedName>
        <fullName evidence="1">Uncharacterized protein</fullName>
    </submittedName>
</protein>
<organism evidence="1 2">
    <name type="scientific">Alternaria tenuissima</name>
    <dbReference type="NCBI Taxonomy" id="119927"/>
    <lineage>
        <taxon>Eukaryota</taxon>
        <taxon>Fungi</taxon>
        <taxon>Dikarya</taxon>
        <taxon>Ascomycota</taxon>
        <taxon>Pezizomycotina</taxon>
        <taxon>Dothideomycetes</taxon>
        <taxon>Pleosporomycetidae</taxon>
        <taxon>Pleosporales</taxon>
        <taxon>Pleosporineae</taxon>
        <taxon>Pleosporaceae</taxon>
        <taxon>Alternaria</taxon>
        <taxon>Alternaria sect. Alternaria</taxon>
        <taxon>Alternaria alternata complex</taxon>
    </lineage>
</organism>
<name>A0A4Q4MNI4_9PLEO</name>
<gene>
    <name evidence="1" type="ORF">AA0114_g3749</name>
</gene>
<evidence type="ECO:0000313" key="1">
    <source>
        <dbReference type="EMBL" id="RYN54596.1"/>
    </source>
</evidence>
<accession>A0A4Q4MNI4</accession>
<comment type="caution">
    <text evidence="1">The sequence shown here is derived from an EMBL/GenBank/DDBJ whole genome shotgun (WGS) entry which is preliminary data.</text>
</comment>
<proteinExistence type="predicted"/>
<reference evidence="2" key="1">
    <citation type="journal article" date="2019" name="bioRxiv">
        <title>Genomics, evolutionary history and diagnostics of the Alternaria alternata species group including apple and Asian pear pathotypes.</title>
        <authorList>
            <person name="Armitage A.D."/>
            <person name="Cockerton H.M."/>
            <person name="Sreenivasaprasad S."/>
            <person name="Woodhall J.W."/>
            <person name="Lane C.R."/>
            <person name="Harrison R.J."/>
            <person name="Clarkson J.P."/>
        </authorList>
    </citation>
    <scope>NUCLEOTIDE SEQUENCE [LARGE SCALE GENOMIC DNA]</scope>
    <source>
        <strain evidence="2">FERA 1082</strain>
    </source>
</reference>
<sequence length="64" mass="7435">MDLAIVCKSLRKLDITFHVDKVSIYNDTTDYKRKPETTIECSSLEEVYIDGIYVRSSLYDTIEP</sequence>
<dbReference type="EMBL" id="PDXA01000010">
    <property type="protein sequence ID" value="RYN54596.1"/>
    <property type="molecule type" value="Genomic_DNA"/>
</dbReference>
<dbReference type="AlphaFoldDB" id="A0A4Q4MNI4"/>